<dbReference type="Pfam" id="PF07949">
    <property type="entry name" value="YbbR"/>
    <property type="match status" value="2"/>
</dbReference>
<dbReference type="Proteomes" id="UP000292919">
    <property type="component" value="Unassembled WGS sequence"/>
</dbReference>
<name>A0A6H3FEC4_9BACT</name>
<dbReference type="InterPro" id="IPR012505">
    <property type="entry name" value="YbbR"/>
</dbReference>
<organism evidence="2 3">
    <name type="scientific">Desulfovibrio legallii</name>
    <dbReference type="NCBI Taxonomy" id="571438"/>
    <lineage>
        <taxon>Bacteria</taxon>
        <taxon>Pseudomonadati</taxon>
        <taxon>Thermodesulfobacteriota</taxon>
        <taxon>Desulfovibrionia</taxon>
        <taxon>Desulfovibrionales</taxon>
        <taxon>Desulfovibrionaceae</taxon>
        <taxon>Desulfovibrio</taxon>
    </lineage>
</organism>
<keyword evidence="1" id="KW-0472">Membrane</keyword>
<dbReference type="InterPro" id="IPR053154">
    <property type="entry name" value="c-di-AMP_regulator"/>
</dbReference>
<evidence type="ECO:0000313" key="3">
    <source>
        <dbReference type="Proteomes" id="UP000292919"/>
    </source>
</evidence>
<dbReference type="Gene3D" id="2.170.120.40">
    <property type="entry name" value="YbbR-like domain"/>
    <property type="match status" value="1"/>
</dbReference>
<keyword evidence="3" id="KW-1185">Reference proteome</keyword>
<proteinExistence type="predicted"/>
<dbReference type="PANTHER" id="PTHR37804">
    <property type="entry name" value="CDAA REGULATORY PROTEIN CDAR"/>
    <property type="match status" value="1"/>
</dbReference>
<evidence type="ECO:0000313" key="2">
    <source>
        <dbReference type="EMBL" id="TBH81852.1"/>
    </source>
</evidence>
<dbReference type="Gene3D" id="2.170.120.30">
    <property type="match status" value="1"/>
</dbReference>
<dbReference type="AlphaFoldDB" id="A0A6H3FEC4"/>
<protein>
    <submittedName>
        <fullName evidence="2">YbbR-like domain-containing protein</fullName>
    </submittedName>
</protein>
<evidence type="ECO:0000256" key="1">
    <source>
        <dbReference type="SAM" id="Phobius"/>
    </source>
</evidence>
<dbReference type="EMBL" id="SIXC01000001">
    <property type="protein sequence ID" value="TBH81852.1"/>
    <property type="molecule type" value="Genomic_DNA"/>
</dbReference>
<reference evidence="2 3" key="1">
    <citation type="submission" date="2018-12" db="EMBL/GenBank/DDBJ databases">
        <title>First genome draft of Desulfovibrio legallis sp. nov.</title>
        <authorList>
            <person name="Ben Dhia O."/>
            <person name="Najjari A."/>
            <person name="Ferjani R."/>
            <person name="Fhoula I."/>
            <person name="Fardeau M.-L."/>
            <person name="Boudabbous A."/>
            <person name="Ouzari H.I."/>
        </authorList>
    </citation>
    <scope>NUCLEOTIDE SEQUENCE [LARGE SCALE GENOMIC DNA]</scope>
    <source>
        <strain evidence="2 3">H1T</strain>
    </source>
</reference>
<dbReference type="RefSeq" id="WP_118228941.1">
    <property type="nucleotide sequence ID" value="NZ_DBFBQU010000215.1"/>
</dbReference>
<feature type="transmembrane region" description="Helical" evidence="1">
    <location>
        <begin position="12"/>
        <end position="30"/>
    </location>
</feature>
<comment type="caution">
    <text evidence="2">The sequence shown here is derived from an EMBL/GenBank/DDBJ whole genome shotgun (WGS) entry which is preliminary data.</text>
</comment>
<keyword evidence="1" id="KW-0812">Transmembrane</keyword>
<keyword evidence="1" id="KW-1133">Transmembrane helix</keyword>
<gene>
    <name evidence="2" type="ORF">EB812_00775</name>
</gene>
<accession>A0A6H3FEC4</accession>
<sequence length="316" mass="34439">MKSSDPSRRPPHLLSFLLSVLIAVGMWYMVSVRDRLEAQFDVNLDYYGIPANLVITDGLITKATVRLRGPETLLRSVTQRKLIQAVNLSNIKKGTTVVPLTAEHLGPGFRAFELIDVQPPRIVIKADNLLERSVPVRAIVDSPLKGGALTVENVSVTPATVVLRGPEAVVEDIANVPLTIMLDPKAAGTTVHQTIPLDTPGMVTANPSSVRVQYTITSGRTVVSRRCRIEISGENRRAYTVTPDEVTVMVEVPEALAKSSKYLGQLEVSVTPPDLDPGKSKDVELRFRLPEGMTLLNPVTEAATVTRNNPADKKKQ</sequence>
<dbReference type="PANTHER" id="PTHR37804:SF1">
    <property type="entry name" value="CDAA REGULATORY PROTEIN CDAR"/>
    <property type="match status" value="1"/>
</dbReference>